<dbReference type="AlphaFoldDB" id="A0AAD7K2B5"/>
<keyword evidence="7" id="KW-1185">Reference proteome</keyword>
<dbReference type="SUPFAM" id="SSF52540">
    <property type="entry name" value="P-loop containing nucleoside triphosphate hydrolases"/>
    <property type="match status" value="1"/>
</dbReference>
<dbReference type="EMBL" id="JARJLG010000014">
    <property type="protein sequence ID" value="KAJ7775601.1"/>
    <property type="molecule type" value="Genomic_DNA"/>
</dbReference>
<dbReference type="GO" id="GO:0005524">
    <property type="term" value="F:ATP binding"/>
    <property type="evidence" value="ECO:0007669"/>
    <property type="project" value="UniProtKB-KW"/>
</dbReference>
<feature type="compositionally biased region" description="Acidic residues" evidence="4">
    <location>
        <begin position="874"/>
        <end position="883"/>
    </location>
</feature>
<feature type="region of interest" description="Disordered" evidence="4">
    <location>
        <begin position="440"/>
        <end position="469"/>
    </location>
</feature>
<dbReference type="PANTHER" id="PTHR45626">
    <property type="entry name" value="TRANSCRIPTION TERMINATION FACTOR 2-RELATED"/>
    <property type="match status" value="1"/>
</dbReference>
<keyword evidence="3" id="KW-0067">ATP-binding</keyword>
<keyword evidence="1" id="KW-0547">Nucleotide-binding</keyword>
<dbReference type="InterPro" id="IPR014001">
    <property type="entry name" value="Helicase_ATP-bd"/>
</dbReference>
<evidence type="ECO:0000313" key="7">
    <source>
        <dbReference type="Proteomes" id="UP001215280"/>
    </source>
</evidence>
<dbReference type="InterPro" id="IPR050628">
    <property type="entry name" value="SNF2_RAD54_helicase_TF"/>
</dbReference>
<feature type="domain" description="Helicase ATP-binding" evidence="5">
    <location>
        <begin position="351"/>
        <end position="647"/>
    </location>
</feature>
<evidence type="ECO:0000256" key="3">
    <source>
        <dbReference type="ARBA" id="ARBA00022840"/>
    </source>
</evidence>
<reference evidence="6" key="1">
    <citation type="submission" date="2023-03" db="EMBL/GenBank/DDBJ databases">
        <title>Massive genome expansion in bonnet fungi (Mycena s.s.) driven by repeated elements and novel gene families across ecological guilds.</title>
        <authorList>
            <consortium name="Lawrence Berkeley National Laboratory"/>
            <person name="Harder C.B."/>
            <person name="Miyauchi S."/>
            <person name="Viragh M."/>
            <person name="Kuo A."/>
            <person name="Thoen E."/>
            <person name="Andreopoulos B."/>
            <person name="Lu D."/>
            <person name="Skrede I."/>
            <person name="Drula E."/>
            <person name="Henrissat B."/>
            <person name="Morin E."/>
            <person name="Kohler A."/>
            <person name="Barry K."/>
            <person name="LaButti K."/>
            <person name="Morin E."/>
            <person name="Salamov A."/>
            <person name="Lipzen A."/>
            <person name="Mereny Z."/>
            <person name="Hegedus B."/>
            <person name="Baldrian P."/>
            <person name="Stursova M."/>
            <person name="Weitz H."/>
            <person name="Taylor A."/>
            <person name="Grigoriev I.V."/>
            <person name="Nagy L.G."/>
            <person name="Martin F."/>
            <person name="Kauserud H."/>
        </authorList>
    </citation>
    <scope>NUCLEOTIDE SEQUENCE</scope>
    <source>
        <strain evidence="6">CBHHK188m</strain>
    </source>
</reference>
<dbReference type="GO" id="GO:0016787">
    <property type="term" value="F:hydrolase activity"/>
    <property type="evidence" value="ECO:0007669"/>
    <property type="project" value="UniProtKB-KW"/>
</dbReference>
<dbReference type="InterPro" id="IPR000330">
    <property type="entry name" value="SNF2_N"/>
</dbReference>
<dbReference type="InterPro" id="IPR027417">
    <property type="entry name" value="P-loop_NTPase"/>
</dbReference>
<dbReference type="GO" id="GO:0008094">
    <property type="term" value="F:ATP-dependent activity, acting on DNA"/>
    <property type="evidence" value="ECO:0007669"/>
    <property type="project" value="TreeGrafter"/>
</dbReference>
<protein>
    <recommendedName>
        <fullName evidence="5">Helicase ATP-binding domain-containing protein</fullName>
    </recommendedName>
</protein>
<dbReference type="GO" id="GO:0006281">
    <property type="term" value="P:DNA repair"/>
    <property type="evidence" value="ECO:0007669"/>
    <property type="project" value="TreeGrafter"/>
</dbReference>
<dbReference type="Gene3D" id="3.40.50.10810">
    <property type="entry name" value="Tandem AAA-ATPase domain"/>
    <property type="match status" value="1"/>
</dbReference>
<accession>A0AAD7K2B5</accession>
<keyword evidence="2" id="KW-0378">Hydrolase</keyword>
<dbReference type="Proteomes" id="UP001215280">
    <property type="component" value="Unassembled WGS sequence"/>
</dbReference>
<evidence type="ECO:0000259" key="5">
    <source>
        <dbReference type="SMART" id="SM00487"/>
    </source>
</evidence>
<gene>
    <name evidence="6" type="ORF">DFH07DRAFT_86869</name>
</gene>
<evidence type="ECO:0000256" key="4">
    <source>
        <dbReference type="SAM" id="MobiDB-lite"/>
    </source>
</evidence>
<evidence type="ECO:0000313" key="6">
    <source>
        <dbReference type="EMBL" id="KAJ7775601.1"/>
    </source>
</evidence>
<dbReference type="InterPro" id="IPR038718">
    <property type="entry name" value="SNF2-like_sf"/>
</dbReference>
<sequence>MQQANVTIPTMYAFTKTRRPLNKWMSKESWLDLRRPILQGIFGKQSGHLCEPILWWDHVLSHMLETALIQKMPAQSALNMKLEEVDNALGMNFLFGSDDAAKRFSVSICQQVIKHLHGCLAGLTWDILTPKDVKALSTVKKDVRPTTLEPWWNSLSVVARRHEHVACCLGWMVGMIREQGARSGVETDIHEEVRMEIDIAEYVQQGCECARLYGNLYTDSPHCFADARGLALAESWPVRYAEKVTWITEQDIALFKEELLGYTSAWQQIRTNFSSSDLDVIHETDERAWLNNLNSGDLGVGQFSGLTLKQLDGVLGTSDLRPGVLRKNVAADASAYDADPWADKPIPGITRTFALHPHQAEGIAGLLQPIINPQRLSEWDKSLPPRFPRRWHIAVKDGWCRVPGLNLADGVGPGKTIEIIGVIAEYIILRSFVETRPPSDWPKILAEKPAPKPGDNAKKPADTGAAGSIDDVEKPAVPQQHSKPRFGVADGFPDASHIIVAPLSLMAHWESQIRRLFRHKAITLIVVPTIQDKWAEAMAQARGQPRHRVIFLVAITTLTRMAEGAAIMRGLLPDHTPDDSVYHRSYATCYIDEAHFMRNGGAQWQAVLALTSISMLKIVGTATPIVEGLKDILNLARLIRPPGLTYEMDWAITAQLDLVKKIKARGSAKRDAQAPVFLDSATTTAVQQVQVKEPDTVDQQLETTHQSVVRRLQNIMLNCTVRRTTESKGRDGKHITLALPPLTVVHLAHNLAGEEEARAEVLVSPKDQIQMTTHIEGGTKRVMSSSEVFRHNAPQTFYNEVRDAESTSASASANQSSRSLEFTEFSRDSRVSRLKSHIAVNIGKLAKSVDVAPTSYRRTHQRSRKAIEQTQSDSDFELDDESSGSDNESSTRVSNLPGPELDSTLAAKDDARGAASVCHVPKRPASKFI</sequence>
<feature type="region of interest" description="Disordered" evidence="4">
    <location>
        <begin position="852"/>
        <end position="929"/>
    </location>
</feature>
<comment type="caution">
    <text evidence="6">The sequence shown here is derived from an EMBL/GenBank/DDBJ whole genome shotgun (WGS) entry which is preliminary data.</text>
</comment>
<proteinExistence type="predicted"/>
<evidence type="ECO:0000256" key="1">
    <source>
        <dbReference type="ARBA" id="ARBA00022741"/>
    </source>
</evidence>
<organism evidence="6 7">
    <name type="scientific">Mycena maculata</name>
    <dbReference type="NCBI Taxonomy" id="230809"/>
    <lineage>
        <taxon>Eukaryota</taxon>
        <taxon>Fungi</taxon>
        <taxon>Dikarya</taxon>
        <taxon>Basidiomycota</taxon>
        <taxon>Agaricomycotina</taxon>
        <taxon>Agaricomycetes</taxon>
        <taxon>Agaricomycetidae</taxon>
        <taxon>Agaricales</taxon>
        <taxon>Marasmiineae</taxon>
        <taxon>Mycenaceae</taxon>
        <taxon>Mycena</taxon>
    </lineage>
</organism>
<dbReference type="GO" id="GO:0005634">
    <property type="term" value="C:nucleus"/>
    <property type="evidence" value="ECO:0007669"/>
    <property type="project" value="TreeGrafter"/>
</dbReference>
<feature type="compositionally biased region" description="Basic and acidic residues" evidence="4">
    <location>
        <begin position="445"/>
        <end position="461"/>
    </location>
</feature>
<evidence type="ECO:0000256" key="2">
    <source>
        <dbReference type="ARBA" id="ARBA00022801"/>
    </source>
</evidence>
<name>A0AAD7K2B5_9AGAR</name>
<dbReference type="SMART" id="SM00487">
    <property type="entry name" value="DEXDc"/>
    <property type="match status" value="1"/>
</dbReference>
<dbReference type="Pfam" id="PF00176">
    <property type="entry name" value="SNF2-rel_dom"/>
    <property type="match status" value="1"/>
</dbReference>
<feature type="compositionally biased region" description="Basic residues" evidence="4">
    <location>
        <begin position="920"/>
        <end position="929"/>
    </location>
</feature>